<reference evidence="2 3" key="1">
    <citation type="submission" date="2019-08" db="EMBL/GenBank/DDBJ databases">
        <title>Paraburkholderia sp. DCY113.</title>
        <authorList>
            <person name="Kang J."/>
        </authorList>
    </citation>
    <scope>NUCLEOTIDE SEQUENCE [LARGE SCALE GENOMIC DNA]</scope>
    <source>
        <strain evidence="2 3">DCY113</strain>
    </source>
</reference>
<protein>
    <submittedName>
        <fullName evidence="2">Uncharacterized protein</fullName>
    </submittedName>
</protein>
<name>A0A5B0G555_9BURK</name>
<feature type="region of interest" description="Disordered" evidence="1">
    <location>
        <begin position="24"/>
        <end position="72"/>
    </location>
</feature>
<proteinExistence type="predicted"/>
<accession>A0A5B0G555</accession>
<organism evidence="2 3">
    <name type="scientific">Paraburkholderia panacisoli</name>
    <dbReference type="NCBI Taxonomy" id="2603818"/>
    <lineage>
        <taxon>Bacteria</taxon>
        <taxon>Pseudomonadati</taxon>
        <taxon>Pseudomonadota</taxon>
        <taxon>Betaproteobacteria</taxon>
        <taxon>Burkholderiales</taxon>
        <taxon>Burkholderiaceae</taxon>
        <taxon>Paraburkholderia</taxon>
    </lineage>
</organism>
<comment type="caution">
    <text evidence="2">The sequence shown here is derived from an EMBL/GenBank/DDBJ whole genome shotgun (WGS) entry which is preliminary data.</text>
</comment>
<dbReference type="Proteomes" id="UP000325273">
    <property type="component" value="Unassembled WGS sequence"/>
</dbReference>
<evidence type="ECO:0000313" key="2">
    <source>
        <dbReference type="EMBL" id="KAA0997838.1"/>
    </source>
</evidence>
<sequence>MVVDVCSDAGFAVGVGATQSIQSHARAVRENHSVRTGATPHQQPKPASRYATSEWDKPLQHPLSGLRRVQPR</sequence>
<evidence type="ECO:0000256" key="1">
    <source>
        <dbReference type="SAM" id="MobiDB-lite"/>
    </source>
</evidence>
<evidence type="ECO:0000313" key="3">
    <source>
        <dbReference type="Proteomes" id="UP000325273"/>
    </source>
</evidence>
<gene>
    <name evidence="2" type="ORF">FVF58_47170</name>
</gene>
<dbReference type="AlphaFoldDB" id="A0A5B0G555"/>
<dbReference type="EMBL" id="VTUZ01000071">
    <property type="protein sequence ID" value="KAA0997838.1"/>
    <property type="molecule type" value="Genomic_DNA"/>
</dbReference>
<keyword evidence="3" id="KW-1185">Reference proteome</keyword>